<dbReference type="GO" id="GO:0043565">
    <property type="term" value="F:sequence-specific DNA binding"/>
    <property type="evidence" value="ECO:0007669"/>
    <property type="project" value="InterPro"/>
</dbReference>
<dbReference type="Pfam" id="PF12833">
    <property type="entry name" value="HTH_18"/>
    <property type="match status" value="1"/>
</dbReference>
<dbReference type="InterPro" id="IPR018060">
    <property type="entry name" value="HTH_AraC"/>
</dbReference>
<dbReference type="InterPro" id="IPR050204">
    <property type="entry name" value="AraC_XylS_family_regulators"/>
</dbReference>
<dbReference type="InterPro" id="IPR009057">
    <property type="entry name" value="Homeodomain-like_sf"/>
</dbReference>
<evidence type="ECO:0000313" key="5">
    <source>
        <dbReference type="Proteomes" id="UP000286402"/>
    </source>
</evidence>
<protein>
    <submittedName>
        <fullName evidence="4">Uncharacterized protein</fullName>
    </submittedName>
</protein>
<dbReference type="PROSITE" id="PS01124">
    <property type="entry name" value="HTH_ARAC_FAMILY_2"/>
    <property type="match status" value="1"/>
</dbReference>
<keyword evidence="3" id="KW-0804">Transcription</keyword>
<proteinExistence type="predicted"/>
<evidence type="ECO:0000256" key="1">
    <source>
        <dbReference type="ARBA" id="ARBA00023015"/>
    </source>
</evidence>
<dbReference type="SUPFAM" id="SSF46689">
    <property type="entry name" value="Homeodomain-like"/>
    <property type="match status" value="1"/>
</dbReference>
<evidence type="ECO:0000313" key="4">
    <source>
        <dbReference type="EMBL" id="RKF33186.1"/>
    </source>
</evidence>
<keyword evidence="1" id="KW-0805">Transcription regulation</keyword>
<dbReference type="RefSeq" id="WP_120335463.1">
    <property type="nucleotide sequence ID" value="NZ_CP070350.1"/>
</dbReference>
<evidence type="ECO:0000256" key="3">
    <source>
        <dbReference type="ARBA" id="ARBA00023163"/>
    </source>
</evidence>
<dbReference type="AlphaFoldDB" id="A0A420FJT1"/>
<keyword evidence="5" id="KW-1185">Reference proteome</keyword>
<comment type="caution">
    <text evidence="4">The sequence shown here is derived from an EMBL/GenBank/DDBJ whole genome shotgun (WGS) entry which is preliminary data.</text>
</comment>
<dbReference type="PANTHER" id="PTHR46796">
    <property type="entry name" value="HTH-TYPE TRANSCRIPTIONAL ACTIVATOR RHAS-RELATED"/>
    <property type="match status" value="1"/>
</dbReference>
<sequence length="268" mass="31985">MKLEFYKPINETLRKYIKGYYFISKNQDSGPIKYWTFPNNYCILTVNQQFEVEDKGDLVTISSSETNNIMTCVVSRYTKPMQIFYKELVDELTIYFHPLGINHFIEDPAKLFIRKTQIDINFLDGFNDKMRTLFSLDRTSQIIELESYLLSKLKVNKDLTSFRQMLADLENELTVDQLAKKYHFSRQYINRLFLRNLGKSPSEYKKIHRFRQALKMQHKSKRFSLLLNTGFYDQSHYIKDFKAFTALNPNSFFKDVDVNKENVWLIVE</sequence>
<accession>A0A420FJT1</accession>
<dbReference type="PANTHER" id="PTHR46796:SF13">
    <property type="entry name" value="HTH-TYPE TRANSCRIPTIONAL ACTIVATOR RHAS"/>
    <property type="match status" value="1"/>
</dbReference>
<name>A0A420FJT1_9SPHI</name>
<evidence type="ECO:0000256" key="2">
    <source>
        <dbReference type="ARBA" id="ARBA00023125"/>
    </source>
</evidence>
<dbReference type="SMART" id="SM00342">
    <property type="entry name" value="HTH_ARAC"/>
    <property type="match status" value="1"/>
</dbReference>
<dbReference type="GO" id="GO:0003700">
    <property type="term" value="F:DNA-binding transcription factor activity"/>
    <property type="evidence" value="ECO:0007669"/>
    <property type="project" value="InterPro"/>
</dbReference>
<dbReference type="Proteomes" id="UP000286402">
    <property type="component" value="Unassembled WGS sequence"/>
</dbReference>
<dbReference type="EMBL" id="MCAQ01000026">
    <property type="protein sequence ID" value="RKF33186.1"/>
    <property type="molecule type" value="Genomic_DNA"/>
</dbReference>
<reference evidence="4 5" key="1">
    <citation type="submission" date="2016-07" db="EMBL/GenBank/DDBJ databases">
        <title>Genome analysis of Sphingobacterium siyangense T12B17.</title>
        <authorList>
            <person name="Xu D."/>
            <person name="Su Y."/>
            <person name="Zheng S."/>
        </authorList>
    </citation>
    <scope>NUCLEOTIDE SEQUENCE [LARGE SCALE GENOMIC DNA]</scope>
    <source>
        <strain evidence="4 5">T12B17</strain>
    </source>
</reference>
<organism evidence="4 5">
    <name type="scientific">Sphingobacterium siyangense</name>
    <dbReference type="NCBI Taxonomy" id="459529"/>
    <lineage>
        <taxon>Bacteria</taxon>
        <taxon>Pseudomonadati</taxon>
        <taxon>Bacteroidota</taxon>
        <taxon>Sphingobacteriia</taxon>
        <taxon>Sphingobacteriales</taxon>
        <taxon>Sphingobacteriaceae</taxon>
        <taxon>Sphingobacterium</taxon>
    </lineage>
</organism>
<dbReference type="Gene3D" id="1.10.10.60">
    <property type="entry name" value="Homeodomain-like"/>
    <property type="match status" value="1"/>
</dbReference>
<gene>
    <name evidence="4" type="ORF">BCY89_13210</name>
</gene>
<keyword evidence="2" id="KW-0238">DNA-binding</keyword>